<evidence type="ECO:0000256" key="13">
    <source>
        <dbReference type="ARBA" id="ARBA00023237"/>
    </source>
</evidence>
<proteinExistence type="inferred from homology"/>
<evidence type="ECO:0000256" key="8">
    <source>
        <dbReference type="ARBA" id="ARBA00023004"/>
    </source>
</evidence>
<evidence type="ECO:0000256" key="16">
    <source>
        <dbReference type="SAM" id="Phobius"/>
    </source>
</evidence>
<keyword evidence="4 14" id="KW-1134">Transmembrane beta strand</keyword>
<evidence type="ECO:0000256" key="4">
    <source>
        <dbReference type="ARBA" id="ARBA00022452"/>
    </source>
</evidence>
<evidence type="ECO:0000256" key="10">
    <source>
        <dbReference type="ARBA" id="ARBA00023077"/>
    </source>
</evidence>
<dbReference type="CDD" id="cd01347">
    <property type="entry name" value="ligand_gated_channel"/>
    <property type="match status" value="1"/>
</dbReference>
<evidence type="ECO:0000256" key="15">
    <source>
        <dbReference type="RuleBase" id="RU003357"/>
    </source>
</evidence>
<dbReference type="Proteomes" id="UP000002745">
    <property type="component" value="Chromosome"/>
</dbReference>
<evidence type="ECO:0000259" key="18">
    <source>
        <dbReference type="Pfam" id="PF07715"/>
    </source>
</evidence>
<dbReference type="OrthoDB" id="9760333at2"/>
<dbReference type="AlphaFoldDB" id="C6XP67"/>
<comment type="similarity">
    <text evidence="2 14 15">Belongs to the TonB-dependent receptor family.</text>
</comment>
<dbReference type="NCBIfam" id="TIGR01783">
    <property type="entry name" value="TonB-siderophor"/>
    <property type="match status" value="1"/>
</dbReference>
<dbReference type="eggNOG" id="COG4773">
    <property type="taxonomic scope" value="Bacteria"/>
</dbReference>
<evidence type="ECO:0000256" key="6">
    <source>
        <dbReference type="ARBA" id="ARBA00022692"/>
    </source>
</evidence>
<sequence length="704" mass="77116">MRSIKTEKLELRKRVPKTREVLMASICSIVFSAGQVAIAQDDTTEEVGGAGGSVMDTVIVTSVGTKTDADIFEIPQSVSTVDSETFLDQGAVNFQDIFRYSVGVQSETEGVDTRGDFFNARGFGTQQFLDGLSRMPDFVYGARMEVFTIDKAEILRGPSGVLYGSGAPGGIFNAVSKTPNFDFGGEVGVSVGNFERKEIRADVGGGITDTIAARIVGVARDGELQVPGQDDDRVVVMPSITWQPTDSTDITFLTLYQKDDLGTQTYLPLARTDAAPEGKKLPIDFFIGEEGFNHMDMEHKSATLMINHEFSDTISISNSTRIYTQETDYAEVYGYGALGGVNQSEFTRYYYTLDETYQVFNTDTHASFELSTGPFVHNILVGVDYQSFEQDRAEGYGAGPAALDLDNPVYGIPFDTAIANAYDTLSTQTGLYIQDQIDYGERASLVFAVRRDHSTSKISGVSEDPKNATTIKVGGIVDIGFGMSPYVSYAEGFQPTFGGDFYGNPYEPQESSQYEAGLKWQVNHNSLVTLAYFDIEETNFLVQDPNEIQNFLQSGKIGSKGFELEGSTTLFDSFDITAAYAYTDAEVLVATDGTQGLDVPNIPKHLASIWGVQTFSFDDWSLRVGGGIRHTGEKTDTYNIYETEGVTLVDGIIEAAYDDWSLSVNINNLLDKEYYAYCGIYADPLGTCYPGMTRRVTATVSRKF</sequence>
<dbReference type="InterPro" id="IPR010105">
    <property type="entry name" value="TonB_sidphr_rcpt"/>
</dbReference>
<dbReference type="PANTHER" id="PTHR32552:SF68">
    <property type="entry name" value="FERRICHROME OUTER MEMBRANE TRANSPORTER_PHAGE RECEPTOR"/>
    <property type="match status" value="1"/>
</dbReference>
<evidence type="ECO:0000256" key="7">
    <source>
        <dbReference type="ARBA" id="ARBA00022729"/>
    </source>
</evidence>
<dbReference type="InterPro" id="IPR036942">
    <property type="entry name" value="Beta-barrel_TonB_sf"/>
</dbReference>
<dbReference type="RefSeq" id="WP_015828397.1">
    <property type="nucleotide sequence ID" value="NC_012982.1"/>
</dbReference>
<evidence type="ECO:0000256" key="5">
    <source>
        <dbReference type="ARBA" id="ARBA00022496"/>
    </source>
</evidence>
<evidence type="ECO:0000256" key="12">
    <source>
        <dbReference type="ARBA" id="ARBA00023170"/>
    </source>
</evidence>
<keyword evidence="6 14" id="KW-0812">Transmembrane</keyword>
<dbReference type="HOGENOM" id="CLU_008287_9_0_5"/>
<feature type="transmembrane region" description="Helical" evidence="16">
    <location>
        <begin position="21"/>
        <end position="38"/>
    </location>
</feature>
<dbReference type="SUPFAM" id="SSF56935">
    <property type="entry name" value="Porins"/>
    <property type="match status" value="1"/>
</dbReference>
<protein>
    <submittedName>
        <fullName evidence="19">TonB-dependent siderophore receptor</fullName>
    </submittedName>
</protein>
<evidence type="ECO:0000256" key="14">
    <source>
        <dbReference type="PROSITE-ProRule" id="PRU01360"/>
    </source>
</evidence>
<dbReference type="GO" id="GO:0015891">
    <property type="term" value="P:siderophore transport"/>
    <property type="evidence" value="ECO:0007669"/>
    <property type="project" value="InterPro"/>
</dbReference>
<evidence type="ECO:0000256" key="11">
    <source>
        <dbReference type="ARBA" id="ARBA00023136"/>
    </source>
</evidence>
<evidence type="ECO:0000256" key="3">
    <source>
        <dbReference type="ARBA" id="ARBA00022448"/>
    </source>
</evidence>
<dbReference type="InterPro" id="IPR012910">
    <property type="entry name" value="Plug_dom"/>
</dbReference>
<keyword evidence="16" id="KW-1133">Transmembrane helix</keyword>
<feature type="domain" description="TonB-dependent receptor plug" evidence="18">
    <location>
        <begin position="72"/>
        <end position="171"/>
    </location>
</feature>
<dbReference type="InterPro" id="IPR000531">
    <property type="entry name" value="Beta-barrel_TonB"/>
</dbReference>
<dbReference type="Pfam" id="PF07715">
    <property type="entry name" value="Plug"/>
    <property type="match status" value="1"/>
</dbReference>
<evidence type="ECO:0000256" key="9">
    <source>
        <dbReference type="ARBA" id="ARBA00023065"/>
    </source>
</evidence>
<keyword evidence="11 14" id="KW-0472">Membrane</keyword>
<dbReference type="EMBL" id="CP001678">
    <property type="protein sequence ID" value="ACT60247.1"/>
    <property type="molecule type" value="Genomic_DNA"/>
</dbReference>
<evidence type="ECO:0000313" key="20">
    <source>
        <dbReference type="Proteomes" id="UP000002745"/>
    </source>
</evidence>
<evidence type="ECO:0000313" key="19">
    <source>
        <dbReference type="EMBL" id="ACT60247.1"/>
    </source>
</evidence>
<keyword evidence="7" id="KW-0732">Signal</keyword>
<feature type="domain" description="TonB-dependent receptor-like beta-barrel" evidence="17">
    <location>
        <begin position="242"/>
        <end position="669"/>
    </location>
</feature>
<dbReference type="GO" id="GO:0038023">
    <property type="term" value="F:signaling receptor activity"/>
    <property type="evidence" value="ECO:0007669"/>
    <property type="project" value="InterPro"/>
</dbReference>
<keyword evidence="5" id="KW-0410">Iron transport</keyword>
<keyword evidence="20" id="KW-1185">Reference proteome</keyword>
<evidence type="ECO:0000256" key="2">
    <source>
        <dbReference type="ARBA" id="ARBA00009810"/>
    </source>
</evidence>
<reference evidence="20" key="1">
    <citation type="journal article" date="2011" name="J. Bacteriol.">
        <title>Genome sequences of eight morphologically diverse alphaproteobacteria.</title>
        <authorList>
            <consortium name="US DOE Joint Genome Institute"/>
            <person name="Brown P.J."/>
            <person name="Kysela D.T."/>
            <person name="Buechlein A."/>
            <person name="Hemmerich C."/>
            <person name="Brun Y.V."/>
        </authorList>
    </citation>
    <scope>NUCLEOTIDE SEQUENCE [LARGE SCALE GENOMIC DNA]</scope>
    <source>
        <strain evidence="20">ATCC 49814 / DSM 5838 / IFAM 1418</strain>
    </source>
</reference>
<keyword evidence="13 14" id="KW-0998">Cell outer membrane</keyword>
<keyword evidence="10 15" id="KW-0798">TonB box</keyword>
<name>C6XP67_HIRBI</name>
<comment type="subcellular location">
    <subcellularLocation>
        <location evidence="1 14">Cell outer membrane</location>
        <topology evidence="1 14">Multi-pass membrane protein</topology>
    </subcellularLocation>
</comment>
<dbReference type="InterPro" id="IPR037066">
    <property type="entry name" value="Plug_dom_sf"/>
</dbReference>
<dbReference type="Pfam" id="PF00593">
    <property type="entry name" value="TonB_dep_Rec_b-barrel"/>
    <property type="match status" value="1"/>
</dbReference>
<dbReference type="GO" id="GO:0009279">
    <property type="term" value="C:cell outer membrane"/>
    <property type="evidence" value="ECO:0007669"/>
    <property type="project" value="UniProtKB-SubCell"/>
</dbReference>
<keyword evidence="3 14" id="KW-0813">Transport</keyword>
<dbReference type="Gene3D" id="2.170.130.10">
    <property type="entry name" value="TonB-dependent receptor, plug domain"/>
    <property type="match status" value="1"/>
</dbReference>
<accession>C6XP67</accession>
<evidence type="ECO:0000259" key="17">
    <source>
        <dbReference type="Pfam" id="PF00593"/>
    </source>
</evidence>
<dbReference type="KEGG" id="hba:Hbal_2572"/>
<keyword evidence="8" id="KW-0408">Iron</keyword>
<dbReference type="PROSITE" id="PS52016">
    <property type="entry name" value="TONB_DEPENDENT_REC_3"/>
    <property type="match status" value="1"/>
</dbReference>
<dbReference type="GO" id="GO:0015344">
    <property type="term" value="F:siderophore uptake transmembrane transporter activity"/>
    <property type="evidence" value="ECO:0007669"/>
    <property type="project" value="TreeGrafter"/>
</dbReference>
<organism evidence="19 20">
    <name type="scientific">Hirschia baltica (strain ATCC 49814 / DSM 5838 / IFAM 1418)</name>
    <dbReference type="NCBI Taxonomy" id="582402"/>
    <lineage>
        <taxon>Bacteria</taxon>
        <taxon>Pseudomonadati</taxon>
        <taxon>Pseudomonadota</taxon>
        <taxon>Alphaproteobacteria</taxon>
        <taxon>Hyphomonadales</taxon>
        <taxon>Hyphomonadaceae</taxon>
        <taxon>Hirschia</taxon>
    </lineage>
</organism>
<dbReference type="STRING" id="582402.Hbal_2572"/>
<dbReference type="InterPro" id="IPR039426">
    <property type="entry name" value="TonB-dep_rcpt-like"/>
</dbReference>
<keyword evidence="12 19" id="KW-0675">Receptor</keyword>
<gene>
    <name evidence="19" type="ordered locus">Hbal_2572</name>
</gene>
<keyword evidence="9" id="KW-0406">Ion transport</keyword>
<dbReference type="PANTHER" id="PTHR32552">
    <property type="entry name" value="FERRICHROME IRON RECEPTOR-RELATED"/>
    <property type="match status" value="1"/>
</dbReference>
<dbReference type="Gene3D" id="2.40.170.20">
    <property type="entry name" value="TonB-dependent receptor, beta-barrel domain"/>
    <property type="match status" value="1"/>
</dbReference>
<evidence type="ECO:0000256" key="1">
    <source>
        <dbReference type="ARBA" id="ARBA00004571"/>
    </source>
</evidence>